<dbReference type="AlphaFoldDB" id="A0A4P7SIH4"/>
<evidence type="ECO:0000313" key="4">
    <source>
        <dbReference type="Proteomes" id="UP000296469"/>
    </source>
</evidence>
<sequence length="381" mass="38484">MRTTALRRVVAVVPLALLGLLAPSPSGAAGAPAAAATPVAPAAAVPGAAEPTGTVTWTVQPATADGPDGRVSLRHVLDPGATVEDHVTVTNFGDRAATFVVSAGDGTVSDGGDFDVLPGDGSPQDGGAWVRLTPPEGVQADAAGRLTLTLEPTAAVTIPLTITVPADARPGDHPAGVVAELVDDDAGVRLEARVGTRVHLRVAGDIAAGVVADDVRARWEPSWNPFTPGTVHVSYVVRNAGDVRLGARSTARLAGPFGAGAATRTSEVREVLPGRSAAVSAAVPVWPLLRASGRVAVTPLVVGADVVDVPLDDTSVAVAVWTPPWAQLLLLLVLAGAVLLAVRLRRRSARRVQEQIDAALAAAGVAREPAPDASTTGTHGA</sequence>
<evidence type="ECO:0000313" key="3">
    <source>
        <dbReference type="EMBL" id="QCB92243.1"/>
    </source>
</evidence>
<gene>
    <name evidence="3" type="ORF">E5225_00410</name>
</gene>
<dbReference type="EMBL" id="CP039291">
    <property type="protein sequence ID" value="QCB92243.1"/>
    <property type="molecule type" value="Genomic_DNA"/>
</dbReference>
<proteinExistence type="predicted"/>
<feature type="chain" id="PRO_5020553883" description="DUF916 domain-containing protein" evidence="2">
    <location>
        <begin position="29"/>
        <end position="381"/>
    </location>
</feature>
<protein>
    <recommendedName>
        <fullName evidence="5">DUF916 domain-containing protein</fullName>
    </recommendedName>
</protein>
<reference evidence="3 4" key="1">
    <citation type="submission" date="2019-04" db="EMBL/GenBank/DDBJ databases">
        <title>Isolation and identification of Cellulomonas shaoxiangyii sp. Nov. isolated from feces of the Tibetan antelopes (Pantholops hodgsonii) in the Qinghai-Tibet plateau of China.</title>
        <authorList>
            <person name="Tian Z."/>
        </authorList>
    </citation>
    <scope>NUCLEOTIDE SEQUENCE [LARGE SCALE GENOMIC DNA]</scope>
    <source>
        <strain evidence="3 4">Z28</strain>
    </source>
</reference>
<evidence type="ECO:0000256" key="1">
    <source>
        <dbReference type="SAM" id="Phobius"/>
    </source>
</evidence>
<feature type="transmembrane region" description="Helical" evidence="1">
    <location>
        <begin position="325"/>
        <end position="342"/>
    </location>
</feature>
<keyword evidence="2" id="KW-0732">Signal</keyword>
<keyword evidence="1" id="KW-0812">Transmembrane</keyword>
<name>A0A4P7SIH4_9CELL</name>
<keyword evidence="4" id="KW-1185">Reference proteome</keyword>
<dbReference type="Proteomes" id="UP000296469">
    <property type="component" value="Chromosome"/>
</dbReference>
<organism evidence="3 4">
    <name type="scientific">Cellulomonas shaoxiangyii</name>
    <dbReference type="NCBI Taxonomy" id="2566013"/>
    <lineage>
        <taxon>Bacteria</taxon>
        <taxon>Bacillati</taxon>
        <taxon>Actinomycetota</taxon>
        <taxon>Actinomycetes</taxon>
        <taxon>Micrococcales</taxon>
        <taxon>Cellulomonadaceae</taxon>
        <taxon>Cellulomonas</taxon>
    </lineage>
</organism>
<evidence type="ECO:0008006" key="5">
    <source>
        <dbReference type="Google" id="ProtNLM"/>
    </source>
</evidence>
<feature type="signal peptide" evidence="2">
    <location>
        <begin position="1"/>
        <end position="28"/>
    </location>
</feature>
<dbReference type="OrthoDB" id="4336304at2"/>
<dbReference type="RefSeq" id="WP_135972598.1">
    <property type="nucleotide sequence ID" value="NZ_CP039291.1"/>
</dbReference>
<evidence type="ECO:0000256" key="2">
    <source>
        <dbReference type="SAM" id="SignalP"/>
    </source>
</evidence>
<accession>A0A4P7SIH4</accession>
<dbReference type="KEGG" id="celz:E5225_00410"/>
<keyword evidence="1" id="KW-0472">Membrane</keyword>
<keyword evidence="1" id="KW-1133">Transmembrane helix</keyword>